<dbReference type="Proteomes" id="UP000054544">
    <property type="component" value="Unassembled WGS sequence"/>
</dbReference>
<accession>A0A0D9P531</accession>
<keyword evidence="5" id="KW-0539">Nucleus</keyword>
<sequence>MQARGESGPEEEFTKLSRASVCNWDDTSRYMDYLRTFCVLIAYDAAKSNGQKAWLNIGLSKSLAQLYRAQGHHAINDVQDLENIEMYLETVETTHCLGHSTLQSSILHRPLAQPASTDQRTRDKPVVRLVNLLKLLIRIKKHNDTCASTTQGFQPWKIESEFRELQNEVERDRLHYSNTPFPEHEELSENEDMADAHAEAMCFLVCHCCDIVLNLRFLPIPESRSTTGQGVDTSPPCIQFPGAPPLFLLERRKRCEASAEAIVCVAQEIVRNGGFFLHTALLGYCCMQAVFVLINQLHRLTKQQESEKLVESTEFILFLLEAVKKFYSPAGIWVDTISHAKDVSAPLTHQNGTVDDAFRSYFSRFTNIKEPCFVPIASKAGSNQDSAKLNNDKLSSSLATEPKSTADIQGGNNDDAQTVWVDKYASHLSEDIEVGAQDEGLGETPKIIFDDWGHAGPDLLPLSASESRSSTLPTTASDNSHALPSQEKLSSIVRHDEYQWNGLDLGFDAGLGAPITGIGLGASMQLPSSPSWLPAVSFLWQEPTLCELPLVLTPEIFSELIAEE</sequence>
<dbReference type="EMBL" id="KE384726">
    <property type="protein sequence ID" value="KJK81392.1"/>
    <property type="molecule type" value="Genomic_DNA"/>
</dbReference>
<evidence type="ECO:0000256" key="4">
    <source>
        <dbReference type="ARBA" id="ARBA00023163"/>
    </source>
</evidence>
<dbReference type="AlphaFoldDB" id="A0A0D9P531"/>
<dbReference type="InterPro" id="IPR050815">
    <property type="entry name" value="TF_fung"/>
</dbReference>
<dbReference type="GO" id="GO:0000981">
    <property type="term" value="F:DNA-binding transcription factor activity, RNA polymerase II-specific"/>
    <property type="evidence" value="ECO:0007669"/>
    <property type="project" value="InterPro"/>
</dbReference>
<dbReference type="GO" id="GO:0005634">
    <property type="term" value="C:nucleus"/>
    <property type="evidence" value="ECO:0007669"/>
    <property type="project" value="UniProtKB-SubCell"/>
</dbReference>
<protein>
    <recommendedName>
        <fullName evidence="9">Transcription factor domain-containing protein</fullName>
    </recommendedName>
</protein>
<reference evidence="8" key="1">
    <citation type="journal article" date="2014" name="BMC Genomics">
        <title>The genome sequence of the biocontrol fungus Metarhizium anisopliae and comparative genomics of Metarhizium species.</title>
        <authorList>
            <person name="Pattemore J.A."/>
            <person name="Hane J.K."/>
            <person name="Williams A.H."/>
            <person name="Wilson B.A."/>
            <person name="Stodart B.J."/>
            <person name="Ash G.J."/>
        </authorList>
    </citation>
    <scope>NUCLEOTIDE SEQUENCE [LARGE SCALE GENOMIC DNA]</scope>
    <source>
        <strain evidence="8">BRIP 53293</strain>
    </source>
</reference>
<evidence type="ECO:0000256" key="2">
    <source>
        <dbReference type="ARBA" id="ARBA00022723"/>
    </source>
</evidence>
<evidence type="ECO:0000256" key="6">
    <source>
        <dbReference type="SAM" id="MobiDB-lite"/>
    </source>
</evidence>
<dbReference type="STRING" id="1291518.A0A0D9P531"/>
<dbReference type="PANTHER" id="PTHR47338">
    <property type="entry name" value="ZN(II)2CYS6 TRANSCRIPTION FACTOR (EUROFUNG)-RELATED"/>
    <property type="match status" value="1"/>
</dbReference>
<keyword evidence="2" id="KW-0479">Metal-binding</keyword>
<name>A0A0D9P531_METAN</name>
<dbReference type="GO" id="GO:0046872">
    <property type="term" value="F:metal ion binding"/>
    <property type="evidence" value="ECO:0007669"/>
    <property type="project" value="UniProtKB-KW"/>
</dbReference>
<evidence type="ECO:0000256" key="5">
    <source>
        <dbReference type="ARBA" id="ARBA00023242"/>
    </source>
</evidence>
<organism evidence="7 8">
    <name type="scientific">Metarhizium anisopliae BRIP 53293</name>
    <dbReference type="NCBI Taxonomy" id="1291518"/>
    <lineage>
        <taxon>Eukaryota</taxon>
        <taxon>Fungi</taxon>
        <taxon>Dikarya</taxon>
        <taxon>Ascomycota</taxon>
        <taxon>Pezizomycotina</taxon>
        <taxon>Sordariomycetes</taxon>
        <taxon>Hypocreomycetidae</taxon>
        <taxon>Hypocreales</taxon>
        <taxon>Clavicipitaceae</taxon>
        <taxon>Metarhizium</taxon>
    </lineage>
</organism>
<gene>
    <name evidence="7" type="ORF">H634G_03411</name>
</gene>
<evidence type="ECO:0008006" key="9">
    <source>
        <dbReference type="Google" id="ProtNLM"/>
    </source>
</evidence>
<evidence type="ECO:0000256" key="1">
    <source>
        <dbReference type="ARBA" id="ARBA00004123"/>
    </source>
</evidence>
<feature type="compositionally biased region" description="Polar residues" evidence="6">
    <location>
        <begin position="464"/>
        <end position="484"/>
    </location>
</feature>
<keyword evidence="4" id="KW-0804">Transcription</keyword>
<evidence type="ECO:0000313" key="8">
    <source>
        <dbReference type="Proteomes" id="UP000054544"/>
    </source>
</evidence>
<proteinExistence type="predicted"/>
<evidence type="ECO:0000313" key="7">
    <source>
        <dbReference type="EMBL" id="KJK81392.1"/>
    </source>
</evidence>
<dbReference type="CDD" id="cd12148">
    <property type="entry name" value="fungal_TF_MHR"/>
    <property type="match status" value="1"/>
</dbReference>
<keyword evidence="8" id="KW-1185">Reference proteome</keyword>
<feature type="region of interest" description="Disordered" evidence="6">
    <location>
        <begin position="395"/>
        <end position="414"/>
    </location>
</feature>
<keyword evidence="3" id="KW-0805">Transcription regulation</keyword>
<dbReference type="PANTHER" id="PTHR47338:SF5">
    <property type="entry name" value="ZN(II)2CYS6 TRANSCRIPTION FACTOR (EUROFUNG)"/>
    <property type="match status" value="1"/>
</dbReference>
<feature type="region of interest" description="Disordered" evidence="6">
    <location>
        <begin position="463"/>
        <end position="484"/>
    </location>
</feature>
<evidence type="ECO:0000256" key="3">
    <source>
        <dbReference type="ARBA" id="ARBA00023015"/>
    </source>
</evidence>
<comment type="subcellular location">
    <subcellularLocation>
        <location evidence="1">Nucleus</location>
    </subcellularLocation>
</comment>